<organism evidence="2">
    <name type="scientific">viral metagenome</name>
    <dbReference type="NCBI Taxonomy" id="1070528"/>
    <lineage>
        <taxon>unclassified sequences</taxon>
        <taxon>metagenomes</taxon>
        <taxon>organismal metagenomes</taxon>
    </lineage>
</organism>
<proteinExistence type="predicted"/>
<feature type="compositionally biased region" description="Basic and acidic residues" evidence="1">
    <location>
        <begin position="7"/>
        <end position="20"/>
    </location>
</feature>
<dbReference type="EMBL" id="MN740809">
    <property type="protein sequence ID" value="QHU12776.1"/>
    <property type="molecule type" value="Genomic_DNA"/>
</dbReference>
<protein>
    <submittedName>
        <fullName evidence="2">Uncharacterized protein</fullName>
    </submittedName>
</protein>
<reference evidence="2" key="1">
    <citation type="journal article" date="2020" name="Nature">
        <title>Giant virus diversity and host interactions through global metagenomics.</title>
        <authorList>
            <person name="Schulz F."/>
            <person name="Roux S."/>
            <person name="Paez-Espino D."/>
            <person name="Jungbluth S."/>
            <person name="Walsh D.A."/>
            <person name="Denef V.J."/>
            <person name="McMahon K.D."/>
            <person name="Konstantinidis K.T."/>
            <person name="Eloe-Fadrosh E.A."/>
            <person name="Kyrpides N.C."/>
            <person name="Woyke T."/>
        </authorList>
    </citation>
    <scope>NUCLEOTIDE SEQUENCE</scope>
    <source>
        <strain evidence="2">GVMAG-S-1101172-89</strain>
    </source>
</reference>
<evidence type="ECO:0000256" key="1">
    <source>
        <dbReference type="SAM" id="MobiDB-lite"/>
    </source>
</evidence>
<dbReference type="AlphaFoldDB" id="A0A6C0K6S7"/>
<accession>A0A6C0K6S7</accession>
<sequence>MQNRPPGLDKESVQSAVERAKTEVHTFNAKERVEYIRKMIACVEKYRNQNRSVEEIKQLLPEFYEQYKNLFEMLTAVEGYDQSNLNTMLAMLQHMDKGNLSQHEASVVVGKRLYEKYGKKD</sequence>
<feature type="region of interest" description="Disordered" evidence="1">
    <location>
        <begin position="1"/>
        <end position="20"/>
    </location>
</feature>
<evidence type="ECO:0000313" key="2">
    <source>
        <dbReference type="EMBL" id="QHU12776.1"/>
    </source>
</evidence>
<name>A0A6C0K6S7_9ZZZZ</name>